<evidence type="ECO:0000313" key="2">
    <source>
        <dbReference type="EMBL" id="KAJ8302016.1"/>
    </source>
</evidence>
<reference evidence="2 3" key="1">
    <citation type="submission" date="2022-12" db="EMBL/GenBank/DDBJ databases">
        <title>Chromosome-level genome of Tegillarca granosa.</title>
        <authorList>
            <person name="Kim J."/>
        </authorList>
    </citation>
    <scope>NUCLEOTIDE SEQUENCE [LARGE SCALE GENOMIC DNA]</scope>
    <source>
        <strain evidence="2">Teg-2019</strain>
        <tissue evidence="2">Adductor muscle</tissue>
    </source>
</reference>
<organism evidence="2 3">
    <name type="scientific">Tegillarca granosa</name>
    <name type="common">Malaysian cockle</name>
    <name type="synonym">Anadara granosa</name>
    <dbReference type="NCBI Taxonomy" id="220873"/>
    <lineage>
        <taxon>Eukaryota</taxon>
        <taxon>Metazoa</taxon>
        <taxon>Spiralia</taxon>
        <taxon>Lophotrochozoa</taxon>
        <taxon>Mollusca</taxon>
        <taxon>Bivalvia</taxon>
        <taxon>Autobranchia</taxon>
        <taxon>Pteriomorphia</taxon>
        <taxon>Arcoida</taxon>
        <taxon>Arcoidea</taxon>
        <taxon>Arcidae</taxon>
        <taxon>Tegillarca</taxon>
    </lineage>
</organism>
<proteinExistence type="predicted"/>
<dbReference type="InterPro" id="IPR011657">
    <property type="entry name" value="CNT_C_dom"/>
</dbReference>
<evidence type="ECO:0000259" key="1">
    <source>
        <dbReference type="Pfam" id="PF07662"/>
    </source>
</evidence>
<dbReference type="InterPro" id="IPR008276">
    <property type="entry name" value="C_nuclsd_transpt"/>
</dbReference>
<evidence type="ECO:0000313" key="3">
    <source>
        <dbReference type="Proteomes" id="UP001217089"/>
    </source>
</evidence>
<comment type="caution">
    <text evidence="2">The sequence shown here is derived from an EMBL/GenBank/DDBJ whole genome shotgun (WGS) entry which is preliminary data.</text>
</comment>
<name>A0ABQ9E9J3_TEGGR</name>
<accession>A0ABQ9E9J3</accession>
<dbReference type="PANTHER" id="PTHR10590">
    <property type="entry name" value="SODIUM/NUCLEOSIDE COTRANSPORTER"/>
    <property type="match status" value="1"/>
</dbReference>
<keyword evidence="3" id="KW-1185">Reference proteome</keyword>
<gene>
    <name evidence="2" type="ORF">KUTeg_021003</name>
</gene>
<dbReference type="Proteomes" id="UP001217089">
    <property type="component" value="Unassembled WGS sequence"/>
</dbReference>
<dbReference type="Pfam" id="PF07662">
    <property type="entry name" value="Nucleos_tra2_C"/>
    <property type="match status" value="1"/>
</dbReference>
<dbReference type="EMBL" id="JARBDR010000918">
    <property type="protein sequence ID" value="KAJ8302016.1"/>
    <property type="molecule type" value="Genomic_DNA"/>
</dbReference>
<dbReference type="PANTHER" id="PTHR10590:SF4">
    <property type="entry name" value="SOLUTE CARRIER FAMILY 28 MEMBER 3"/>
    <property type="match status" value="1"/>
</dbReference>
<feature type="domain" description="Concentrative nucleoside transporter C-terminal" evidence="1">
    <location>
        <begin position="13"/>
        <end position="71"/>
    </location>
</feature>
<sequence>MEFHLKKFSQLPHKARNLLDAVSQGCETGTRLVVSIVVNVLVYISLLSLVNSTLEWFGDRAGVANLSLTLFVNKEALIYTALGTQLEMHDLILDTI</sequence>
<protein>
    <recommendedName>
        <fullName evidence="1">Concentrative nucleoside transporter C-terminal domain-containing protein</fullName>
    </recommendedName>
</protein>